<evidence type="ECO:0000256" key="1">
    <source>
        <dbReference type="ARBA" id="ARBA00000085"/>
    </source>
</evidence>
<accession>A0ABR7TGT8</accession>
<dbReference type="SMART" id="SM00387">
    <property type="entry name" value="HATPase_c"/>
    <property type="match status" value="1"/>
</dbReference>
<evidence type="ECO:0000256" key="7">
    <source>
        <dbReference type="SAM" id="Phobius"/>
    </source>
</evidence>
<dbReference type="InterPro" id="IPR003594">
    <property type="entry name" value="HATPase_dom"/>
</dbReference>
<dbReference type="InterPro" id="IPR005467">
    <property type="entry name" value="His_kinase_dom"/>
</dbReference>
<dbReference type="PANTHER" id="PTHR45339">
    <property type="entry name" value="HYBRID SIGNAL TRANSDUCTION HISTIDINE KINASE J"/>
    <property type="match status" value="1"/>
</dbReference>
<dbReference type="SUPFAM" id="SSF47384">
    <property type="entry name" value="Homodimeric domain of signal transducing histidine kinase"/>
    <property type="match status" value="1"/>
</dbReference>
<dbReference type="Proteomes" id="UP000659124">
    <property type="component" value="Unassembled WGS sequence"/>
</dbReference>
<gene>
    <name evidence="10" type="ORF">ICL07_04850</name>
</gene>
<dbReference type="InterPro" id="IPR011006">
    <property type="entry name" value="CheY-like_superfamily"/>
</dbReference>
<comment type="catalytic activity">
    <reaction evidence="1">
        <text>ATP + protein L-histidine = ADP + protein N-phospho-L-histidine.</text>
        <dbReference type="EC" id="2.7.13.3"/>
    </reaction>
</comment>
<comment type="caution">
    <text evidence="10">The sequence shown here is derived from an EMBL/GenBank/DDBJ whole genome shotgun (WGS) entry which is preliminary data.</text>
</comment>
<evidence type="ECO:0000256" key="6">
    <source>
        <dbReference type="SAM" id="Coils"/>
    </source>
</evidence>
<dbReference type="InterPro" id="IPR036097">
    <property type="entry name" value="HisK_dim/P_sf"/>
</dbReference>
<dbReference type="InterPro" id="IPR003661">
    <property type="entry name" value="HisK_dim/P_dom"/>
</dbReference>
<name>A0ABR7TGT8_9BACT</name>
<dbReference type="Pfam" id="PF02518">
    <property type="entry name" value="HATPase_c"/>
    <property type="match status" value="1"/>
</dbReference>
<sequence length="670" mass="75010">MKVSPAKRLYLGLAAIISLMLLGGFLAWCTSGPDQPVSAPVLFLLLCIGCVLMYFFYKEFYYGQIVRKKLKAKLQEVQEQREALYCQQEELRQSNDELSRQSEILQASEEELRVQEEELRQVNAEMAMKNAELETARQALSLKAAELEANSRYKSEFLANMSHELRTPLNSVLILAKMLEENKEGNLLPRQVEYAMIMHKSGSDLLRLINEILDLSKIEAGKVELNLEPVRITAIIEDLDNLFGIVAQEKQIQYSTEVAVNVPAIIITDRLRLEQVIRNLLSNAFKFTPADGCIRLLWYMQPENALCISVTDTGPGIPAEKQQLIFDAFHQGDGATTRKYGGTGLGLSISRELMLLLKGEIHLEHSSPQGSTFTIILPLHGMSSELRDDAGQAEQNAIVHLPAEYKDASHHHAANGQSVLLIGTEMFSETLNIPHDRVVNITAAATLLSIRKYSCIVLDMGLHLEEGKVSLISLLEMNTIAPTPVIVYIDEDISASEEQQLRKQVAAIIRKTPFPTDRLKDELERLRNEENPPVVAPRRMGNKAKNVLTGKQVLLVDDDMRNVFSISALLEEQGVNVLTAADGKDALAVLQEHHKVDLVLMDMMMPEMDGFEAIRHIRTNRRWIQLPVIAITAKAMPGDRQQCLDAGASDYIAKPVDSNQLLSLLNTWLY</sequence>
<dbReference type="PANTHER" id="PTHR45339:SF1">
    <property type="entry name" value="HYBRID SIGNAL TRANSDUCTION HISTIDINE KINASE J"/>
    <property type="match status" value="1"/>
</dbReference>
<dbReference type="CDD" id="cd00082">
    <property type="entry name" value="HisKA"/>
    <property type="match status" value="1"/>
</dbReference>
<evidence type="ECO:0000256" key="3">
    <source>
        <dbReference type="ARBA" id="ARBA00022553"/>
    </source>
</evidence>
<keyword evidence="7" id="KW-0812">Transmembrane</keyword>
<protein>
    <recommendedName>
        <fullName evidence="2">histidine kinase</fullName>
        <ecNumber evidence="2">2.7.13.3</ecNumber>
    </recommendedName>
</protein>
<keyword evidence="6" id="KW-0175">Coiled coil</keyword>
<organism evidence="10 11">
    <name type="scientific">Chitinophaga qingshengii</name>
    <dbReference type="NCBI Taxonomy" id="1569794"/>
    <lineage>
        <taxon>Bacteria</taxon>
        <taxon>Pseudomonadati</taxon>
        <taxon>Bacteroidota</taxon>
        <taxon>Chitinophagia</taxon>
        <taxon>Chitinophagales</taxon>
        <taxon>Chitinophagaceae</taxon>
        <taxon>Chitinophaga</taxon>
    </lineage>
</organism>
<dbReference type="EC" id="2.7.13.3" evidence="2"/>
<feature type="domain" description="Histidine kinase" evidence="8">
    <location>
        <begin position="160"/>
        <end position="381"/>
    </location>
</feature>
<dbReference type="PRINTS" id="PR00344">
    <property type="entry name" value="BCTRLSENSOR"/>
</dbReference>
<dbReference type="CDD" id="cd17546">
    <property type="entry name" value="REC_hyHK_CKI1_RcsC-like"/>
    <property type="match status" value="1"/>
</dbReference>
<dbReference type="PROSITE" id="PS50109">
    <property type="entry name" value="HIS_KIN"/>
    <property type="match status" value="1"/>
</dbReference>
<keyword evidence="3 5" id="KW-0597">Phosphoprotein</keyword>
<dbReference type="Gene3D" id="3.30.565.10">
    <property type="entry name" value="Histidine kinase-like ATPase, C-terminal domain"/>
    <property type="match status" value="1"/>
</dbReference>
<reference evidence="10 11" key="1">
    <citation type="submission" date="2020-09" db="EMBL/GenBank/DDBJ databases">
        <title>Genome sequences of type strains of Chitinophaga qingshengii and Chitinophaga varians.</title>
        <authorList>
            <person name="Kittiwongwattana C."/>
        </authorList>
    </citation>
    <scope>NUCLEOTIDE SEQUENCE [LARGE SCALE GENOMIC DNA]</scope>
    <source>
        <strain evidence="10 11">JCM 30026</strain>
    </source>
</reference>
<dbReference type="SUPFAM" id="SSF52172">
    <property type="entry name" value="CheY-like"/>
    <property type="match status" value="1"/>
</dbReference>
<evidence type="ECO:0000256" key="5">
    <source>
        <dbReference type="PROSITE-ProRule" id="PRU00169"/>
    </source>
</evidence>
<dbReference type="Gene3D" id="1.10.287.130">
    <property type="match status" value="1"/>
</dbReference>
<dbReference type="Pfam" id="PF00072">
    <property type="entry name" value="Response_reg"/>
    <property type="match status" value="1"/>
</dbReference>
<dbReference type="InterPro" id="IPR036890">
    <property type="entry name" value="HATPase_C_sf"/>
</dbReference>
<evidence type="ECO:0000259" key="9">
    <source>
        <dbReference type="PROSITE" id="PS50110"/>
    </source>
</evidence>
<keyword evidence="4" id="KW-0902">Two-component regulatory system</keyword>
<dbReference type="SMART" id="SM00448">
    <property type="entry name" value="REC"/>
    <property type="match status" value="1"/>
</dbReference>
<feature type="coiled-coil region" evidence="6">
    <location>
        <begin position="67"/>
        <end position="150"/>
    </location>
</feature>
<dbReference type="Gene3D" id="3.40.50.2300">
    <property type="match status" value="1"/>
</dbReference>
<dbReference type="PROSITE" id="PS50110">
    <property type="entry name" value="RESPONSE_REGULATORY"/>
    <property type="match status" value="1"/>
</dbReference>
<feature type="domain" description="Response regulatory" evidence="9">
    <location>
        <begin position="552"/>
        <end position="669"/>
    </location>
</feature>
<dbReference type="CDD" id="cd16922">
    <property type="entry name" value="HATPase_EvgS-ArcB-TorS-like"/>
    <property type="match status" value="1"/>
</dbReference>
<keyword evidence="11" id="KW-1185">Reference proteome</keyword>
<keyword evidence="7" id="KW-0472">Membrane</keyword>
<feature type="modified residue" description="4-aspartylphosphate" evidence="5">
    <location>
        <position position="602"/>
    </location>
</feature>
<dbReference type="SMART" id="SM00388">
    <property type="entry name" value="HisKA"/>
    <property type="match status" value="1"/>
</dbReference>
<dbReference type="EMBL" id="JACVFC010000001">
    <property type="protein sequence ID" value="MBC9929693.1"/>
    <property type="molecule type" value="Genomic_DNA"/>
</dbReference>
<dbReference type="InterPro" id="IPR004358">
    <property type="entry name" value="Sig_transdc_His_kin-like_C"/>
</dbReference>
<evidence type="ECO:0000313" key="10">
    <source>
        <dbReference type="EMBL" id="MBC9929693.1"/>
    </source>
</evidence>
<evidence type="ECO:0000313" key="11">
    <source>
        <dbReference type="Proteomes" id="UP000659124"/>
    </source>
</evidence>
<dbReference type="SUPFAM" id="SSF55874">
    <property type="entry name" value="ATPase domain of HSP90 chaperone/DNA topoisomerase II/histidine kinase"/>
    <property type="match status" value="1"/>
</dbReference>
<dbReference type="RefSeq" id="WP_188086798.1">
    <property type="nucleotide sequence ID" value="NZ_JACVFC010000001.1"/>
</dbReference>
<feature type="transmembrane region" description="Helical" evidence="7">
    <location>
        <begin position="37"/>
        <end position="57"/>
    </location>
</feature>
<evidence type="ECO:0000256" key="4">
    <source>
        <dbReference type="ARBA" id="ARBA00023012"/>
    </source>
</evidence>
<dbReference type="Pfam" id="PF00512">
    <property type="entry name" value="HisKA"/>
    <property type="match status" value="1"/>
</dbReference>
<evidence type="ECO:0000256" key="2">
    <source>
        <dbReference type="ARBA" id="ARBA00012438"/>
    </source>
</evidence>
<evidence type="ECO:0000259" key="8">
    <source>
        <dbReference type="PROSITE" id="PS50109"/>
    </source>
</evidence>
<proteinExistence type="predicted"/>
<keyword evidence="7" id="KW-1133">Transmembrane helix</keyword>
<dbReference type="InterPro" id="IPR001789">
    <property type="entry name" value="Sig_transdc_resp-reg_receiver"/>
</dbReference>